<dbReference type="Pfam" id="PF00270">
    <property type="entry name" value="DEAD"/>
    <property type="match status" value="1"/>
</dbReference>
<dbReference type="InterPro" id="IPR014001">
    <property type="entry name" value="Helicase_ATP-bd"/>
</dbReference>
<dbReference type="PROSITE" id="PS51195">
    <property type="entry name" value="Q_MOTIF"/>
    <property type="match status" value="1"/>
</dbReference>
<dbReference type="InterPro" id="IPR001650">
    <property type="entry name" value="Helicase_C-like"/>
</dbReference>
<dbReference type="PANTHER" id="PTHR47959:SF1">
    <property type="entry name" value="ATP-DEPENDENT RNA HELICASE DBPA"/>
    <property type="match status" value="1"/>
</dbReference>
<feature type="domain" description="Helicase C-terminal" evidence="9">
    <location>
        <begin position="216"/>
        <end position="376"/>
    </location>
</feature>
<dbReference type="GO" id="GO:0005524">
    <property type="term" value="F:ATP binding"/>
    <property type="evidence" value="ECO:0007669"/>
    <property type="project" value="UniProtKB-KW"/>
</dbReference>
<keyword evidence="1 7" id="KW-0547">Nucleotide-binding</keyword>
<evidence type="ECO:0000256" key="3">
    <source>
        <dbReference type="ARBA" id="ARBA00022806"/>
    </source>
</evidence>
<evidence type="ECO:0000259" key="10">
    <source>
        <dbReference type="PROSITE" id="PS51195"/>
    </source>
</evidence>
<dbReference type="InterPro" id="IPR027417">
    <property type="entry name" value="P-loop_NTPase"/>
</dbReference>
<dbReference type="InterPro" id="IPR014014">
    <property type="entry name" value="RNA_helicase_DEAD_Q_motif"/>
</dbReference>
<evidence type="ECO:0000256" key="6">
    <source>
        <dbReference type="PROSITE-ProRule" id="PRU00552"/>
    </source>
</evidence>
<feature type="short sequence motif" description="Q motif" evidence="6">
    <location>
        <begin position="4"/>
        <end position="32"/>
    </location>
</feature>
<dbReference type="CDD" id="cd18787">
    <property type="entry name" value="SF2_C_DEAD"/>
    <property type="match status" value="1"/>
</dbReference>
<sequence>MTSPLFSLLPLGQPVLDNLDAMQYHSMTPIQAASLPLILEGRDIVAQAKTGSGKTAAFGLGIVHRLEPTAYHTQALVLCPTRELAEQVANELRRLARALGNIKILTLCGGTPIRPQVESLKFGAHVLVGTPGRIMDHIDRQTVDLGAIHTLVLDEADRMLDMGFFDDVAKIVRNCPATRQTLLFSATYADDIRKASARFLKQPAQVKVESVHDAGQIVQYFYEVEGDKRLAAVAQLLEHFRPGSTLAFCNTKAQCRDLAQFLQARGFSALALHGDLEQRDREDVLVQFANRSCSVLVATDVAARGLDIDSLDAVINAEITPDPEVHIHRIGRTGRGDASGLALSLCAPHELRWANQIEQYQGQPIQWAALRALKPAAGGRLRAPMVTLCIQGGKKDKLRPGDLLGALTKDAGFEAAQIGKINILDQVSFVALERHIARQAHDKLSSGNIKGRRFKMRFMAEV</sequence>
<dbReference type="GO" id="GO:0005829">
    <property type="term" value="C:cytosol"/>
    <property type="evidence" value="ECO:0007669"/>
    <property type="project" value="TreeGrafter"/>
</dbReference>
<dbReference type="EMBL" id="CP022987">
    <property type="protein sequence ID" value="QAA93673.1"/>
    <property type="molecule type" value="Genomic_DNA"/>
</dbReference>
<name>A0A410GBL1_9BURK</name>
<dbReference type="Gene3D" id="3.40.50.300">
    <property type="entry name" value="P-loop containing nucleotide triphosphate hydrolases"/>
    <property type="match status" value="2"/>
</dbReference>
<dbReference type="GO" id="GO:0003676">
    <property type="term" value="F:nucleic acid binding"/>
    <property type="evidence" value="ECO:0007669"/>
    <property type="project" value="InterPro"/>
</dbReference>
<keyword evidence="3 7" id="KW-0347">Helicase</keyword>
<reference evidence="11 12" key="1">
    <citation type="submission" date="2017-08" db="EMBL/GenBank/DDBJ databases">
        <authorList>
            <person name="Park S.-J."/>
            <person name="Kim H."/>
        </authorList>
    </citation>
    <scope>NUCLEOTIDE SEQUENCE [LARGE SCALE GENOMIC DNA]</scope>
    <source>
        <strain evidence="12">ye3</strain>
    </source>
</reference>
<dbReference type="AlphaFoldDB" id="A0A410GBL1"/>
<proteinExistence type="inferred from homology"/>
<dbReference type="NCBIfam" id="NF008744">
    <property type="entry name" value="PRK11776.1"/>
    <property type="match status" value="1"/>
</dbReference>
<gene>
    <name evidence="11" type="ORF">CKA81_07345</name>
</gene>
<keyword evidence="4 7" id="KW-0067">ATP-binding</keyword>
<dbReference type="InterPro" id="IPR000629">
    <property type="entry name" value="RNA-helicase_DEAD-box_CS"/>
</dbReference>
<evidence type="ECO:0000256" key="5">
    <source>
        <dbReference type="ARBA" id="ARBA00038437"/>
    </source>
</evidence>
<dbReference type="PROSITE" id="PS51192">
    <property type="entry name" value="HELICASE_ATP_BIND_1"/>
    <property type="match status" value="1"/>
</dbReference>
<dbReference type="GO" id="GO:0003724">
    <property type="term" value="F:RNA helicase activity"/>
    <property type="evidence" value="ECO:0007669"/>
    <property type="project" value="InterPro"/>
</dbReference>
<dbReference type="Pfam" id="PF00271">
    <property type="entry name" value="Helicase_C"/>
    <property type="match status" value="1"/>
</dbReference>
<keyword evidence="12" id="KW-1185">Reference proteome</keyword>
<dbReference type="PROSITE" id="PS51194">
    <property type="entry name" value="HELICASE_CTER"/>
    <property type="match status" value="1"/>
</dbReference>
<dbReference type="Proteomes" id="UP000283474">
    <property type="component" value="Chromosome"/>
</dbReference>
<dbReference type="InterPro" id="IPR012677">
    <property type="entry name" value="Nucleotide-bd_a/b_plait_sf"/>
</dbReference>
<dbReference type="OrthoDB" id="8520957at2"/>
<evidence type="ECO:0000259" key="9">
    <source>
        <dbReference type="PROSITE" id="PS51194"/>
    </source>
</evidence>
<dbReference type="CDD" id="cd00268">
    <property type="entry name" value="DEADc"/>
    <property type="match status" value="1"/>
</dbReference>
<dbReference type="PANTHER" id="PTHR47959">
    <property type="entry name" value="ATP-DEPENDENT RNA HELICASE RHLE-RELATED"/>
    <property type="match status" value="1"/>
</dbReference>
<evidence type="ECO:0000256" key="1">
    <source>
        <dbReference type="ARBA" id="ARBA00022741"/>
    </source>
</evidence>
<dbReference type="InterPro" id="IPR044742">
    <property type="entry name" value="DEAD/DEAH_RhlB"/>
</dbReference>
<evidence type="ECO:0000313" key="11">
    <source>
        <dbReference type="EMBL" id="QAA93673.1"/>
    </source>
</evidence>
<evidence type="ECO:0000256" key="2">
    <source>
        <dbReference type="ARBA" id="ARBA00022801"/>
    </source>
</evidence>
<accession>A0A410GBL1</accession>
<dbReference type="RefSeq" id="WP_128354716.1">
    <property type="nucleotide sequence ID" value="NZ_CP022987.1"/>
</dbReference>
<dbReference type="SMART" id="SM00490">
    <property type="entry name" value="HELICc"/>
    <property type="match status" value="1"/>
</dbReference>
<protein>
    <submittedName>
        <fullName evidence="11">ATP-dependent RNA helicase DbpA</fullName>
    </submittedName>
</protein>
<dbReference type="Gene3D" id="3.30.70.330">
    <property type="match status" value="1"/>
</dbReference>
<dbReference type="InterPro" id="IPR050079">
    <property type="entry name" value="DEAD_box_RNA_helicase"/>
</dbReference>
<dbReference type="GO" id="GO:0016787">
    <property type="term" value="F:hydrolase activity"/>
    <property type="evidence" value="ECO:0007669"/>
    <property type="project" value="UniProtKB-KW"/>
</dbReference>
<keyword evidence="2 7" id="KW-0378">Hydrolase</keyword>
<feature type="domain" description="Helicase ATP-binding" evidence="8">
    <location>
        <begin position="35"/>
        <end position="206"/>
    </location>
</feature>
<dbReference type="SUPFAM" id="SSF52540">
    <property type="entry name" value="P-loop containing nucleoside triphosphate hydrolases"/>
    <property type="match status" value="1"/>
</dbReference>
<dbReference type="PROSITE" id="PS00039">
    <property type="entry name" value="DEAD_ATP_HELICASE"/>
    <property type="match status" value="1"/>
</dbReference>
<evidence type="ECO:0000313" key="12">
    <source>
        <dbReference type="Proteomes" id="UP000283474"/>
    </source>
</evidence>
<evidence type="ECO:0000259" key="8">
    <source>
        <dbReference type="PROSITE" id="PS51192"/>
    </source>
</evidence>
<dbReference type="SMART" id="SM00487">
    <property type="entry name" value="DEXDc"/>
    <property type="match status" value="1"/>
</dbReference>
<dbReference type="Pfam" id="PF03880">
    <property type="entry name" value="DbpA"/>
    <property type="match status" value="1"/>
</dbReference>
<evidence type="ECO:0000256" key="7">
    <source>
        <dbReference type="RuleBase" id="RU000492"/>
    </source>
</evidence>
<organism evidence="11 12">
    <name type="scientific">Pollutimonas thiosulfatoxidans</name>
    <dbReference type="NCBI Taxonomy" id="2028345"/>
    <lineage>
        <taxon>Bacteria</taxon>
        <taxon>Pseudomonadati</taxon>
        <taxon>Pseudomonadota</taxon>
        <taxon>Betaproteobacteria</taxon>
        <taxon>Burkholderiales</taxon>
        <taxon>Alcaligenaceae</taxon>
        <taxon>Pollutimonas</taxon>
    </lineage>
</organism>
<dbReference type="InterPro" id="IPR005580">
    <property type="entry name" value="DbpA/CsdA_RNA-bd_dom"/>
</dbReference>
<dbReference type="KEGG" id="pus:CKA81_07345"/>
<dbReference type="InterPro" id="IPR011545">
    <property type="entry name" value="DEAD/DEAH_box_helicase_dom"/>
</dbReference>
<evidence type="ECO:0000256" key="4">
    <source>
        <dbReference type="ARBA" id="ARBA00022840"/>
    </source>
</evidence>
<feature type="domain" description="DEAD-box RNA helicase Q" evidence="10">
    <location>
        <begin position="4"/>
        <end position="32"/>
    </location>
</feature>
<comment type="similarity">
    <text evidence="5 7">Belongs to the DEAD box helicase family.</text>
</comment>